<comment type="caution">
    <text evidence="2">The sequence shown here is derived from an EMBL/GenBank/DDBJ whole genome shotgun (WGS) entry which is preliminary data.</text>
</comment>
<dbReference type="Proteomes" id="UP000007264">
    <property type="component" value="Unassembled WGS sequence"/>
</dbReference>
<dbReference type="KEGG" id="csl:COCSUDRAFT_45671"/>
<evidence type="ECO:0000256" key="1">
    <source>
        <dbReference type="SAM" id="MobiDB-lite"/>
    </source>
</evidence>
<reference evidence="2 3" key="1">
    <citation type="journal article" date="2012" name="Genome Biol.">
        <title>The genome of the polar eukaryotic microalga coccomyxa subellipsoidea reveals traits of cold adaptation.</title>
        <authorList>
            <person name="Blanc G."/>
            <person name="Agarkova I."/>
            <person name="Grimwood J."/>
            <person name="Kuo A."/>
            <person name="Brueggeman A."/>
            <person name="Dunigan D."/>
            <person name="Gurnon J."/>
            <person name="Ladunga I."/>
            <person name="Lindquist E."/>
            <person name="Lucas S."/>
            <person name="Pangilinan J."/>
            <person name="Proschold T."/>
            <person name="Salamov A."/>
            <person name="Schmutz J."/>
            <person name="Weeks D."/>
            <person name="Yamada T."/>
            <person name="Claverie J.M."/>
            <person name="Grigoriev I."/>
            <person name="Van Etten J."/>
            <person name="Lomsadze A."/>
            <person name="Borodovsky M."/>
        </authorList>
    </citation>
    <scope>NUCLEOTIDE SEQUENCE [LARGE SCALE GENOMIC DNA]</scope>
    <source>
        <strain evidence="2 3">C-169</strain>
    </source>
</reference>
<protein>
    <submittedName>
        <fullName evidence="2">Uncharacterized protein</fullName>
    </submittedName>
</protein>
<dbReference type="GeneID" id="17035994"/>
<feature type="region of interest" description="Disordered" evidence="1">
    <location>
        <begin position="154"/>
        <end position="176"/>
    </location>
</feature>
<evidence type="ECO:0000313" key="2">
    <source>
        <dbReference type="EMBL" id="EIE18042.1"/>
    </source>
</evidence>
<proteinExistence type="predicted"/>
<sequence>MATAVKATAVNTTRAVRVKKYVREFPSRTNYNCHALSNTSGNGLEENVYKLMDFLLDKYPEDMLMPCSLGTPEEPLKKPMLPHKDGVSNWRKGQDKFINVIKSDGDYENITDHTRCFKEGDTKLDIDLKTVTRTGTSGIIIVSPSTNKVRMYKSSTAPKVPEPRAVSRGIQGEGPSDNTAMMLNMLSQERNLGGEKYYSLWLKLGQTSEKQEAVGRGSSAVAGMRICKLQAGRELNAEGTVSRQKRGRVEDVMVDKGSGSSCVCQEFSHDRLERRPMMFEVGVFLPLSHWQVCSPVSSPVTVYTTSHTQAGKSGACDCLYQA</sequence>
<organism evidence="2 3">
    <name type="scientific">Coccomyxa subellipsoidea (strain C-169)</name>
    <name type="common">Green microalga</name>
    <dbReference type="NCBI Taxonomy" id="574566"/>
    <lineage>
        <taxon>Eukaryota</taxon>
        <taxon>Viridiplantae</taxon>
        <taxon>Chlorophyta</taxon>
        <taxon>core chlorophytes</taxon>
        <taxon>Trebouxiophyceae</taxon>
        <taxon>Trebouxiophyceae incertae sedis</taxon>
        <taxon>Coccomyxaceae</taxon>
        <taxon>Coccomyxa</taxon>
        <taxon>Coccomyxa subellipsoidea</taxon>
    </lineage>
</organism>
<accession>I0YI23</accession>
<evidence type="ECO:0000313" key="3">
    <source>
        <dbReference type="Proteomes" id="UP000007264"/>
    </source>
</evidence>
<dbReference type="EMBL" id="AGSI01000028">
    <property type="protein sequence ID" value="EIE18042.1"/>
    <property type="molecule type" value="Genomic_DNA"/>
</dbReference>
<name>I0YI23_COCSC</name>
<dbReference type="AlphaFoldDB" id="I0YI23"/>
<dbReference type="RefSeq" id="XP_005642586.1">
    <property type="nucleotide sequence ID" value="XM_005642529.1"/>
</dbReference>
<keyword evidence="3" id="KW-1185">Reference proteome</keyword>
<gene>
    <name evidence="2" type="ORF">COCSUDRAFT_45671</name>
</gene>